<dbReference type="InterPro" id="IPR035213">
    <property type="entry name" value="DUF5321"/>
</dbReference>
<evidence type="ECO:0000313" key="2">
    <source>
        <dbReference type="EMBL" id="KAJ5199490.1"/>
    </source>
</evidence>
<protein>
    <submittedName>
        <fullName evidence="2">Uncharacterized protein</fullName>
    </submittedName>
</protein>
<keyword evidence="3" id="KW-1185">Reference proteome</keyword>
<accession>A0A9W9JM88</accession>
<gene>
    <name evidence="2" type="ORF">N7472_004694</name>
</gene>
<comment type="caution">
    <text evidence="2">The sequence shown here is derived from an EMBL/GenBank/DDBJ whole genome shotgun (WGS) entry which is preliminary data.</text>
</comment>
<organism evidence="2 3">
    <name type="scientific">Penicillium cf. griseofulvum</name>
    <dbReference type="NCBI Taxonomy" id="2972120"/>
    <lineage>
        <taxon>Eukaryota</taxon>
        <taxon>Fungi</taxon>
        <taxon>Dikarya</taxon>
        <taxon>Ascomycota</taxon>
        <taxon>Pezizomycotina</taxon>
        <taxon>Eurotiomycetes</taxon>
        <taxon>Eurotiomycetidae</taxon>
        <taxon>Eurotiales</taxon>
        <taxon>Aspergillaceae</taxon>
        <taxon>Penicillium</taxon>
    </lineage>
</organism>
<reference evidence="2" key="2">
    <citation type="journal article" date="2023" name="IMA Fungus">
        <title>Comparative genomic study of the Penicillium genus elucidates a diverse pangenome and 15 lateral gene transfer events.</title>
        <authorList>
            <person name="Petersen C."/>
            <person name="Sorensen T."/>
            <person name="Nielsen M.R."/>
            <person name="Sondergaard T.E."/>
            <person name="Sorensen J.L."/>
            <person name="Fitzpatrick D.A."/>
            <person name="Frisvad J.C."/>
            <person name="Nielsen K.L."/>
        </authorList>
    </citation>
    <scope>NUCLEOTIDE SEQUENCE</scope>
    <source>
        <strain evidence="2">IBT 16849</strain>
    </source>
</reference>
<evidence type="ECO:0000256" key="1">
    <source>
        <dbReference type="SAM" id="MobiDB-lite"/>
    </source>
</evidence>
<evidence type="ECO:0000313" key="3">
    <source>
        <dbReference type="Proteomes" id="UP001150879"/>
    </source>
</evidence>
<feature type="region of interest" description="Disordered" evidence="1">
    <location>
        <begin position="210"/>
        <end position="260"/>
    </location>
</feature>
<reference evidence="2" key="1">
    <citation type="submission" date="2022-11" db="EMBL/GenBank/DDBJ databases">
        <authorList>
            <person name="Petersen C."/>
        </authorList>
    </citation>
    <scope>NUCLEOTIDE SEQUENCE</scope>
    <source>
        <strain evidence="2">IBT 16849</strain>
    </source>
</reference>
<dbReference type="AlphaFoldDB" id="A0A9W9JM88"/>
<dbReference type="EMBL" id="JAPQKP010000003">
    <property type="protein sequence ID" value="KAJ5199490.1"/>
    <property type="molecule type" value="Genomic_DNA"/>
</dbReference>
<dbReference type="Proteomes" id="UP001150879">
    <property type="component" value="Unassembled WGS sequence"/>
</dbReference>
<dbReference type="Pfam" id="PF17254">
    <property type="entry name" value="DUF5321"/>
    <property type="match status" value="1"/>
</dbReference>
<name>A0A9W9JM88_9EURO</name>
<proteinExistence type="predicted"/>
<sequence>MCNRYRTLNGGLSQQQQRYTVLGWLIALSPQAITTSTFPTSEDRRLLLDANRAMAFRFRPFGLSRQIFSAPSTLNATRQCRAPAGRSYSTSDRLPKIADTSVWTAMIPRFLRGGRARKDPAKEKSKEWNPATFYIIMFTLIGSQAIRMLTLKNGYAAYTRTTDAKIELLAEIIARVKNGEKVDVEKLLGTGDEAKEREWDEVLREIEAEDSLWHERKTAQSQAEKHQEPEKEQKQPTQPSEEKKTEGVAKTESTRKLRFY</sequence>